<dbReference type="InterPro" id="IPR016656">
    <property type="entry name" value="TFIIE-bsu"/>
</dbReference>
<dbReference type="GO" id="GO:0006367">
    <property type="term" value="P:transcription initiation at RNA polymerase II promoter"/>
    <property type="evidence" value="ECO:0007669"/>
    <property type="project" value="UniProtKB-UniRule"/>
</dbReference>
<dbReference type="PANTHER" id="PTHR12716:SF8">
    <property type="entry name" value="TRANSCRIPTION INITIATION FACTOR IIE SUBUNIT BETA"/>
    <property type="match status" value="1"/>
</dbReference>
<dbReference type="AlphaFoldDB" id="A0AAN7TXE5"/>
<dbReference type="GO" id="GO:0001097">
    <property type="term" value="F:TFIIH-class transcription factor complex binding"/>
    <property type="evidence" value="ECO:0007669"/>
    <property type="project" value="TreeGrafter"/>
</dbReference>
<evidence type="ECO:0000256" key="7">
    <source>
        <dbReference type="PIRNR" id="PIRNR016398"/>
    </source>
</evidence>
<evidence type="ECO:0000313" key="11">
    <source>
        <dbReference type="Proteomes" id="UP001310890"/>
    </source>
</evidence>
<comment type="caution">
    <text evidence="10">The sequence shown here is derived from an EMBL/GenBank/DDBJ whole genome shotgun (WGS) entry which is preliminary data.</text>
</comment>
<comment type="similarity">
    <text evidence="7">Belongs to the TFIIE beta subunit family.</text>
</comment>
<evidence type="ECO:0000256" key="6">
    <source>
        <dbReference type="ARBA" id="ARBA00025581"/>
    </source>
</evidence>
<evidence type="ECO:0000256" key="1">
    <source>
        <dbReference type="ARBA" id="ARBA00004123"/>
    </source>
</evidence>
<comment type="subunit">
    <text evidence="7">Tetramer of two alpha and two beta chains.</text>
</comment>
<keyword evidence="5 7" id="KW-0539">Nucleus</keyword>
<gene>
    <name evidence="10" type="ORF">LTR62_000045</name>
</gene>
<evidence type="ECO:0000256" key="4">
    <source>
        <dbReference type="ARBA" id="ARBA00023163"/>
    </source>
</evidence>
<comment type="subcellular location">
    <subcellularLocation>
        <location evidence="1 7">Nucleus</location>
    </subcellularLocation>
</comment>
<dbReference type="InterPro" id="IPR003166">
    <property type="entry name" value="TFIIE_bsu_DNA-bd"/>
</dbReference>
<evidence type="ECO:0000256" key="3">
    <source>
        <dbReference type="ARBA" id="ARBA00023125"/>
    </source>
</evidence>
<evidence type="ECO:0000256" key="2">
    <source>
        <dbReference type="ARBA" id="ARBA00023015"/>
    </source>
</evidence>
<comment type="function">
    <text evidence="6 7">Recruits TFIIH to the initiation complex and stimulates the RNA polymerase II C-terminal domain kinase and DNA-dependent ATPase activities of TFIIH. Both TFIIH and TFIIE are required for promoter clearance by RNA polymerase.</text>
</comment>
<keyword evidence="2 7" id="KW-0805">Transcription regulation</keyword>
<evidence type="ECO:0000313" key="10">
    <source>
        <dbReference type="EMBL" id="KAK5118836.1"/>
    </source>
</evidence>
<evidence type="ECO:0000256" key="5">
    <source>
        <dbReference type="ARBA" id="ARBA00023242"/>
    </source>
</evidence>
<dbReference type="Proteomes" id="UP001310890">
    <property type="component" value="Unassembled WGS sequence"/>
</dbReference>
<accession>A0AAN7TXE5</accession>
<proteinExistence type="inferred from homology"/>
<keyword evidence="3 7" id="KW-0238">DNA-binding</keyword>
<dbReference type="GO" id="GO:0003677">
    <property type="term" value="F:DNA binding"/>
    <property type="evidence" value="ECO:0007669"/>
    <property type="project" value="UniProtKB-UniRule"/>
</dbReference>
<keyword evidence="4 7" id="KW-0804">Transcription</keyword>
<reference evidence="10" key="1">
    <citation type="submission" date="2023-08" db="EMBL/GenBank/DDBJ databases">
        <title>Black Yeasts Isolated from many extreme environments.</title>
        <authorList>
            <person name="Coleine C."/>
            <person name="Stajich J.E."/>
            <person name="Selbmann L."/>
        </authorList>
    </citation>
    <scope>NUCLEOTIDE SEQUENCE</scope>
    <source>
        <strain evidence="10">CCFEE 5401</strain>
    </source>
</reference>
<dbReference type="PROSITE" id="PS51351">
    <property type="entry name" value="TFIIE_BETA_C"/>
    <property type="match status" value="1"/>
</dbReference>
<feature type="region of interest" description="Disordered" evidence="8">
    <location>
        <begin position="272"/>
        <end position="309"/>
    </location>
</feature>
<feature type="domain" description="TFIIE beta" evidence="9">
    <location>
        <begin position="51"/>
        <end position="142"/>
    </location>
</feature>
<dbReference type="PIRSF" id="PIRSF016398">
    <property type="entry name" value="TFIIE-beta"/>
    <property type="match status" value="1"/>
</dbReference>
<name>A0AAN7TXE5_9PEZI</name>
<dbReference type="PANTHER" id="PTHR12716">
    <property type="entry name" value="TRANSCRIPTION INITIATION FACTOR IIE, BETA SUBUNIT"/>
    <property type="match status" value="1"/>
</dbReference>
<organism evidence="10 11">
    <name type="scientific">Meristemomyces frigidus</name>
    <dbReference type="NCBI Taxonomy" id="1508187"/>
    <lineage>
        <taxon>Eukaryota</taxon>
        <taxon>Fungi</taxon>
        <taxon>Dikarya</taxon>
        <taxon>Ascomycota</taxon>
        <taxon>Pezizomycotina</taxon>
        <taxon>Dothideomycetes</taxon>
        <taxon>Dothideomycetidae</taxon>
        <taxon>Mycosphaerellales</taxon>
        <taxon>Teratosphaeriaceae</taxon>
        <taxon>Meristemomyces</taxon>
    </lineage>
</organism>
<feature type="compositionally biased region" description="Polar residues" evidence="8">
    <location>
        <begin position="28"/>
        <end position="41"/>
    </location>
</feature>
<feature type="region of interest" description="Disordered" evidence="8">
    <location>
        <begin position="18"/>
        <end position="58"/>
    </location>
</feature>
<dbReference type="GO" id="GO:0005673">
    <property type="term" value="C:transcription factor TFIIE complex"/>
    <property type="evidence" value="ECO:0007669"/>
    <property type="project" value="UniProtKB-UniRule"/>
</dbReference>
<evidence type="ECO:0000256" key="8">
    <source>
        <dbReference type="SAM" id="MobiDB-lite"/>
    </source>
</evidence>
<dbReference type="Pfam" id="PF02186">
    <property type="entry name" value="TFIIE_beta"/>
    <property type="match status" value="1"/>
</dbReference>
<evidence type="ECO:0000259" key="9">
    <source>
        <dbReference type="PROSITE" id="PS51351"/>
    </source>
</evidence>
<dbReference type="EMBL" id="JAVRRL010000001">
    <property type="protein sequence ID" value="KAK5118836.1"/>
    <property type="molecule type" value="Genomic_DNA"/>
</dbReference>
<dbReference type="Pfam" id="PF18121">
    <property type="entry name" value="TFA2_Winged_2"/>
    <property type="match status" value="1"/>
</dbReference>
<protein>
    <recommendedName>
        <fullName evidence="7">Transcription initiation factor IIE subunit beta</fullName>
    </recommendedName>
</protein>
<sequence length="309" mass="34464">MSLADSLKNFKSERAEVVSRNLAHARPATTSNTPRSNTPRPSDQKRNHDAAFTGPPLSSAAGGEIMKLVVNAVQHLKEKGGNLETFDEIVRYLSLPVDLKTPRGLAKFKQALQIHHRLQYVPASEGKGGKESFKYKPLHPVTNGEELKEYLSRLDSAQGIPVRELKDGWADCLSTLNKLETQGFVLLSRTKKDNKNEPKAVYPDNPAWHIIAAPSAKTMKDPATRHEPPQIAPVDADLVDFWTKVRLPVSENDLRTELEKAGLTPTSAVREVRKGNLAKKERKRGERKNGRKTNTHMVGVLKDYSKMKK</sequence>
<dbReference type="InterPro" id="IPR040501">
    <property type="entry name" value="TFA2_Winged_2"/>
</dbReference>